<feature type="compositionally biased region" description="Basic and acidic residues" evidence="1">
    <location>
        <begin position="142"/>
        <end position="159"/>
    </location>
</feature>
<name>A0ABD1ZP52_9MARC</name>
<evidence type="ECO:0000256" key="1">
    <source>
        <dbReference type="SAM" id="MobiDB-lite"/>
    </source>
</evidence>
<protein>
    <submittedName>
        <fullName evidence="2">Uncharacterized protein</fullName>
    </submittedName>
</protein>
<feature type="compositionally biased region" description="Basic and acidic residues" evidence="1">
    <location>
        <begin position="123"/>
        <end position="134"/>
    </location>
</feature>
<accession>A0ABD1ZP52</accession>
<keyword evidence="3" id="KW-1185">Reference proteome</keyword>
<sequence>MAHHLGRAARLAGLWRSSQVLGNVSESTTENVLKSNLLITRSSQRLYSQVAQHPQGPLSGVKVGSPVSEDDITESGNTSAGILKSRATGKAGLSKDESGPKQGPFTDANSEVKDDVAATEGAEGPRDFGEKVKANDQANTESMKEAARNSPDEFKSNLS</sequence>
<dbReference type="EMBL" id="JBHFFA010000001">
    <property type="protein sequence ID" value="KAL2652700.1"/>
    <property type="molecule type" value="Genomic_DNA"/>
</dbReference>
<proteinExistence type="predicted"/>
<dbReference type="AlphaFoldDB" id="A0ABD1ZP52"/>
<gene>
    <name evidence="2" type="ORF">R1flu_020828</name>
</gene>
<feature type="region of interest" description="Disordered" evidence="1">
    <location>
        <begin position="48"/>
        <end position="159"/>
    </location>
</feature>
<comment type="caution">
    <text evidence="2">The sequence shown here is derived from an EMBL/GenBank/DDBJ whole genome shotgun (WGS) entry which is preliminary data.</text>
</comment>
<reference evidence="2 3" key="1">
    <citation type="submission" date="2024-09" db="EMBL/GenBank/DDBJ databases">
        <title>Chromosome-scale assembly of Riccia fluitans.</title>
        <authorList>
            <person name="Paukszto L."/>
            <person name="Sawicki J."/>
            <person name="Karawczyk K."/>
            <person name="Piernik-Szablinska J."/>
            <person name="Szczecinska M."/>
            <person name="Mazdziarz M."/>
        </authorList>
    </citation>
    <scope>NUCLEOTIDE SEQUENCE [LARGE SCALE GENOMIC DNA]</scope>
    <source>
        <strain evidence="2">Rf_01</strain>
        <tissue evidence="2">Aerial parts of the thallus</tissue>
    </source>
</reference>
<dbReference type="Proteomes" id="UP001605036">
    <property type="component" value="Unassembled WGS sequence"/>
</dbReference>
<evidence type="ECO:0000313" key="3">
    <source>
        <dbReference type="Proteomes" id="UP001605036"/>
    </source>
</evidence>
<organism evidence="2 3">
    <name type="scientific">Riccia fluitans</name>
    <dbReference type="NCBI Taxonomy" id="41844"/>
    <lineage>
        <taxon>Eukaryota</taxon>
        <taxon>Viridiplantae</taxon>
        <taxon>Streptophyta</taxon>
        <taxon>Embryophyta</taxon>
        <taxon>Marchantiophyta</taxon>
        <taxon>Marchantiopsida</taxon>
        <taxon>Marchantiidae</taxon>
        <taxon>Marchantiales</taxon>
        <taxon>Ricciaceae</taxon>
        <taxon>Riccia</taxon>
    </lineage>
</organism>
<evidence type="ECO:0000313" key="2">
    <source>
        <dbReference type="EMBL" id="KAL2652700.1"/>
    </source>
</evidence>